<evidence type="ECO:0000256" key="7">
    <source>
        <dbReference type="HAMAP-Rule" id="MF_00044"/>
    </source>
</evidence>
<dbReference type="PROSITE" id="PS50862">
    <property type="entry name" value="AA_TRNA_LIGASE_II"/>
    <property type="match status" value="1"/>
</dbReference>
<dbReference type="InterPro" id="IPR002312">
    <property type="entry name" value="Asp/Asn-tRNA-synth_IIb"/>
</dbReference>
<dbReference type="InterPro" id="IPR004115">
    <property type="entry name" value="GAD-like_sf"/>
</dbReference>
<dbReference type="InterPro" id="IPR047090">
    <property type="entry name" value="AspRS_core"/>
</dbReference>
<comment type="catalytic activity">
    <reaction evidence="7">
        <text>tRNA(Asp) + L-aspartate + ATP = L-aspartyl-tRNA(Asp) + AMP + diphosphate</text>
        <dbReference type="Rhea" id="RHEA:19649"/>
        <dbReference type="Rhea" id="RHEA-COMP:9660"/>
        <dbReference type="Rhea" id="RHEA-COMP:9678"/>
        <dbReference type="ChEBI" id="CHEBI:29991"/>
        <dbReference type="ChEBI" id="CHEBI:30616"/>
        <dbReference type="ChEBI" id="CHEBI:33019"/>
        <dbReference type="ChEBI" id="CHEBI:78442"/>
        <dbReference type="ChEBI" id="CHEBI:78516"/>
        <dbReference type="ChEBI" id="CHEBI:456215"/>
        <dbReference type="EC" id="6.1.1.12"/>
    </reaction>
</comment>
<evidence type="ECO:0000256" key="4">
    <source>
        <dbReference type="ARBA" id="ARBA00022840"/>
    </source>
</evidence>
<keyword evidence="2 7" id="KW-0436">Ligase</keyword>
<dbReference type="SUPFAM" id="SSF55681">
    <property type="entry name" value="Class II aaRS and biotin synthetases"/>
    <property type="match status" value="1"/>
</dbReference>
<comment type="subcellular location">
    <subcellularLocation>
        <location evidence="7">Cytoplasm</location>
    </subcellularLocation>
</comment>
<comment type="function">
    <text evidence="7">Catalyzes the attachment of L-aspartate to tRNA(Asp) in a two-step reaction: L-aspartate is first activated by ATP to form Asp-AMP and then transferred to the acceptor end of tRNA(Asp).</text>
</comment>
<dbReference type="SUPFAM" id="SSF55261">
    <property type="entry name" value="GAD domain-like"/>
    <property type="match status" value="1"/>
</dbReference>
<dbReference type="InterPro" id="IPR004365">
    <property type="entry name" value="NA-bd_OB_tRNA"/>
</dbReference>
<evidence type="ECO:0000256" key="1">
    <source>
        <dbReference type="ARBA" id="ARBA00006303"/>
    </source>
</evidence>
<feature type="region of interest" description="Aspartate" evidence="7">
    <location>
        <begin position="199"/>
        <end position="202"/>
    </location>
</feature>
<reference evidence="9" key="2">
    <citation type="journal article" date="2021" name="PeerJ">
        <title>Extensive microbial diversity within the chicken gut microbiome revealed by metagenomics and culture.</title>
        <authorList>
            <person name="Gilroy R."/>
            <person name="Ravi A."/>
            <person name="Getino M."/>
            <person name="Pursley I."/>
            <person name="Horton D.L."/>
            <person name="Alikhan N.F."/>
            <person name="Baker D."/>
            <person name="Gharbi K."/>
            <person name="Hall N."/>
            <person name="Watson M."/>
            <person name="Adriaenssens E.M."/>
            <person name="Foster-Nyarko E."/>
            <person name="Jarju S."/>
            <person name="Secka A."/>
            <person name="Antonio M."/>
            <person name="Oren A."/>
            <person name="Chaudhuri R.R."/>
            <person name="La Ragione R."/>
            <person name="Hildebrand F."/>
            <person name="Pallen M.J."/>
        </authorList>
    </citation>
    <scope>NUCLEOTIDE SEQUENCE</scope>
    <source>
        <strain evidence="9">ChiHecec3B27-6122</strain>
    </source>
</reference>
<feature type="binding site" evidence="7">
    <location>
        <position position="221"/>
    </location>
    <ligand>
        <name>L-aspartate</name>
        <dbReference type="ChEBI" id="CHEBI:29991"/>
    </ligand>
</feature>
<dbReference type="InterPro" id="IPR004524">
    <property type="entry name" value="Asp-tRNA-ligase_1"/>
</dbReference>
<evidence type="ECO:0000256" key="3">
    <source>
        <dbReference type="ARBA" id="ARBA00022741"/>
    </source>
</evidence>
<keyword evidence="5 7" id="KW-0648">Protein biosynthesis</keyword>
<dbReference type="CDD" id="cd00777">
    <property type="entry name" value="AspRS_core"/>
    <property type="match status" value="1"/>
</dbReference>
<dbReference type="Gene3D" id="3.30.1360.30">
    <property type="entry name" value="GAD-like domain"/>
    <property type="match status" value="1"/>
</dbReference>
<dbReference type="GO" id="GO:0140096">
    <property type="term" value="F:catalytic activity, acting on a protein"/>
    <property type="evidence" value="ECO:0007669"/>
    <property type="project" value="UniProtKB-ARBA"/>
</dbReference>
<gene>
    <name evidence="7 9" type="primary">aspS</name>
    <name evidence="9" type="ORF">IAD42_07445</name>
</gene>
<organism evidence="9 10">
    <name type="scientific">Candidatus Scatomorpha pullistercoris</name>
    <dbReference type="NCBI Taxonomy" id="2840929"/>
    <lineage>
        <taxon>Bacteria</taxon>
        <taxon>Bacillati</taxon>
        <taxon>Bacillota</taxon>
        <taxon>Clostridia</taxon>
        <taxon>Eubacteriales</taxon>
        <taxon>Candidatus Scatomorpha</taxon>
    </lineage>
</organism>
<feature type="binding site" evidence="7">
    <location>
        <position position="492"/>
    </location>
    <ligand>
        <name>L-aspartate</name>
        <dbReference type="ChEBI" id="CHEBI:29991"/>
    </ligand>
</feature>
<dbReference type="GO" id="GO:0003676">
    <property type="term" value="F:nucleic acid binding"/>
    <property type="evidence" value="ECO:0007669"/>
    <property type="project" value="InterPro"/>
</dbReference>
<dbReference type="InterPro" id="IPR006195">
    <property type="entry name" value="aa-tRNA-synth_II"/>
</dbReference>
<dbReference type="CDD" id="cd04317">
    <property type="entry name" value="EcAspRS_like_N"/>
    <property type="match status" value="1"/>
</dbReference>
<dbReference type="SUPFAM" id="SSF50249">
    <property type="entry name" value="Nucleic acid-binding proteins"/>
    <property type="match status" value="1"/>
</dbReference>
<name>A0A9D1G5X6_9FIRM</name>
<dbReference type="Gene3D" id="2.40.50.140">
    <property type="entry name" value="Nucleic acid-binding proteins"/>
    <property type="match status" value="1"/>
</dbReference>
<dbReference type="PANTHER" id="PTHR22594:SF5">
    <property type="entry name" value="ASPARTATE--TRNA LIGASE, MITOCHONDRIAL"/>
    <property type="match status" value="1"/>
</dbReference>
<feature type="binding site" evidence="7">
    <location>
        <begin position="537"/>
        <end position="540"/>
    </location>
    <ligand>
        <name>ATP</name>
        <dbReference type="ChEBI" id="CHEBI:30616"/>
    </ligand>
</feature>
<keyword evidence="6 7" id="KW-0030">Aminoacyl-tRNA synthetase</keyword>
<comment type="similarity">
    <text evidence="1 7">Belongs to the class-II aminoacyl-tRNA synthetase family. Type 1 subfamily.</text>
</comment>
<dbReference type="PRINTS" id="PR01042">
    <property type="entry name" value="TRNASYNTHASP"/>
</dbReference>
<dbReference type="GO" id="GO:0005524">
    <property type="term" value="F:ATP binding"/>
    <property type="evidence" value="ECO:0007669"/>
    <property type="project" value="UniProtKB-UniRule"/>
</dbReference>
<dbReference type="NCBIfam" id="TIGR00459">
    <property type="entry name" value="aspS_bact"/>
    <property type="match status" value="1"/>
</dbReference>
<dbReference type="Pfam" id="PF02938">
    <property type="entry name" value="GAD"/>
    <property type="match status" value="1"/>
</dbReference>
<dbReference type="Gene3D" id="3.30.930.10">
    <property type="entry name" value="Bira Bifunctional Protein, Domain 2"/>
    <property type="match status" value="1"/>
</dbReference>
<evidence type="ECO:0000256" key="6">
    <source>
        <dbReference type="ARBA" id="ARBA00023146"/>
    </source>
</evidence>
<dbReference type="NCBIfam" id="NF001750">
    <property type="entry name" value="PRK00476.1"/>
    <property type="match status" value="1"/>
</dbReference>
<proteinExistence type="inferred from homology"/>
<dbReference type="Pfam" id="PF01336">
    <property type="entry name" value="tRNA_anti-codon"/>
    <property type="match status" value="1"/>
</dbReference>
<keyword evidence="7" id="KW-0963">Cytoplasm</keyword>
<dbReference type="InterPro" id="IPR047089">
    <property type="entry name" value="Asp-tRNA-ligase_1_N"/>
</dbReference>
<feature type="domain" description="Aminoacyl-transfer RNA synthetases class-II family profile" evidence="8">
    <location>
        <begin position="144"/>
        <end position="556"/>
    </location>
</feature>
<keyword evidence="3 7" id="KW-0547">Nucleotide-binding</keyword>
<dbReference type="GO" id="GO:0006422">
    <property type="term" value="P:aspartyl-tRNA aminoacylation"/>
    <property type="evidence" value="ECO:0007669"/>
    <property type="project" value="UniProtKB-UniRule"/>
</dbReference>
<feature type="binding site" evidence="7">
    <location>
        <position position="446"/>
    </location>
    <ligand>
        <name>L-aspartate</name>
        <dbReference type="ChEBI" id="CHEBI:29991"/>
    </ligand>
</feature>
<dbReference type="InterPro" id="IPR029351">
    <property type="entry name" value="GAD_dom"/>
</dbReference>
<dbReference type="PANTHER" id="PTHR22594">
    <property type="entry name" value="ASPARTYL/LYSYL-TRNA SYNTHETASE"/>
    <property type="match status" value="1"/>
</dbReference>
<feature type="binding site" evidence="7">
    <location>
        <position position="485"/>
    </location>
    <ligand>
        <name>ATP</name>
        <dbReference type="ChEBI" id="CHEBI:30616"/>
    </ligand>
</feature>
<evidence type="ECO:0000313" key="9">
    <source>
        <dbReference type="EMBL" id="HIS97791.1"/>
    </source>
</evidence>
<evidence type="ECO:0000256" key="2">
    <source>
        <dbReference type="ARBA" id="ARBA00022598"/>
    </source>
</evidence>
<dbReference type="Proteomes" id="UP000886876">
    <property type="component" value="Unassembled WGS sequence"/>
</dbReference>
<dbReference type="InterPro" id="IPR012340">
    <property type="entry name" value="NA-bd_OB-fold"/>
</dbReference>
<dbReference type="Pfam" id="PF00152">
    <property type="entry name" value="tRNA-synt_2"/>
    <property type="match status" value="1"/>
</dbReference>
<comment type="caution">
    <text evidence="7">Lacks conserved residue(s) required for the propagation of feature annotation.</text>
</comment>
<dbReference type="HAMAP" id="MF_00044">
    <property type="entry name" value="Asp_tRNA_synth_type1"/>
    <property type="match status" value="1"/>
</dbReference>
<dbReference type="InterPro" id="IPR045864">
    <property type="entry name" value="aa-tRNA-synth_II/BPL/LPL"/>
</dbReference>
<dbReference type="InterPro" id="IPR004364">
    <property type="entry name" value="Aa-tRNA-synt_II"/>
</dbReference>
<feature type="binding site" evidence="7">
    <location>
        <begin position="221"/>
        <end position="223"/>
    </location>
    <ligand>
        <name>ATP</name>
        <dbReference type="ChEBI" id="CHEBI:30616"/>
    </ligand>
</feature>
<feature type="binding site" evidence="7">
    <location>
        <position position="175"/>
    </location>
    <ligand>
        <name>L-aspartate</name>
        <dbReference type="ChEBI" id="CHEBI:29991"/>
    </ligand>
</feature>
<dbReference type="EMBL" id="DVJS01000185">
    <property type="protein sequence ID" value="HIS97791.1"/>
    <property type="molecule type" value="Genomic_DNA"/>
</dbReference>
<comment type="caution">
    <text evidence="9">The sequence shown here is derived from an EMBL/GenBank/DDBJ whole genome shotgun (WGS) entry which is preliminary data.</text>
</comment>
<dbReference type="GO" id="GO:0005737">
    <property type="term" value="C:cytoplasm"/>
    <property type="evidence" value="ECO:0007669"/>
    <property type="project" value="UniProtKB-SubCell"/>
</dbReference>
<dbReference type="EC" id="6.1.1.12" evidence="7"/>
<accession>A0A9D1G5X6</accession>
<evidence type="ECO:0000256" key="5">
    <source>
        <dbReference type="ARBA" id="ARBA00022917"/>
    </source>
</evidence>
<protein>
    <recommendedName>
        <fullName evidence="7">Aspartate--tRNA ligase</fullName>
        <ecNumber evidence="7">6.1.1.12</ecNumber>
    </recommendedName>
    <alternativeName>
        <fullName evidence="7">Aspartyl-tRNA synthetase</fullName>
        <shortName evidence="7">AspRS</shortName>
    </alternativeName>
</protein>
<dbReference type="GO" id="GO:0004815">
    <property type="term" value="F:aspartate-tRNA ligase activity"/>
    <property type="evidence" value="ECO:0007669"/>
    <property type="project" value="UniProtKB-UniRule"/>
</dbReference>
<sequence>MMQSRTHNCGQLRIEDAGKSVKIVGWMENVREVSSALAFIVVRDFYGTTQVVAETEEMVKAFKAVTRESTISVEGTVRERASKNPKLPTGDIEVVPEKLEVLGKCQYNELPFQINRSREADEAARLRYRYLDLRNPEVKANIVLRSKVISALRRAMEAQGFMEITTPILTVSSPEGARDYLVPARNHPGKFYALPQAPQQFKQLLMASGFDRYFQIAPCFRDEDARADRSPGEFYQLDMEMAFASQEDVFEVLEAVLPPIFAEYGKYSRASAAPFKRIPYMEALEKYGTDKPDLRIDLEAQDATELLGGCGFGPFEGNVVKAVAVSGYTGTRKQIDKLCADAEVQSGNKAYWFRIDEKGEVVGGIAKFVQPIADAVKAGLGLEPGTLVLLASGAKGAAQKTAGVLIKLAGAACPEHMDAEKYEFCWIVDFPMYEIGEESGQLEFCHNPFSMPKGGLATLLAAERGEIDPLTITADQYDLVCNGVELSSGAVRNHEPEIMVKAFEMVNLGEEDVKAKFPAMYNAFCYGAPPHAGIAPGVDRMVMLLAGEDSIREIIPFPMNKSAQDLMMGAPGEVTQKQLDELHIALVAEKD</sequence>
<reference evidence="9" key="1">
    <citation type="submission" date="2020-10" db="EMBL/GenBank/DDBJ databases">
        <authorList>
            <person name="Gilroy R."/>
        </authorList>
    </citation>
    <scope>NUCLEOTIDE SEQUENCE</scope>
    <source>
        <strain evidence="9">ChiHecec3B27-6122</strain>
    </source>
</reference>
<evidence type="ECO:0000313" key="10">
    <source>
        <dbReference type="Proteomes" id="UP000886876"/>
    </source>
</evidence>
<evidence type="ECO:0000259" key="8">
    <source>
        <dbReference type="PROSITE" id="PS50862"/>
    </source>
</evidence>
<comment type="subunit">
    <text evidence="7">Homodimer.</text>
</comment>
<keyword evidence="4 7" id="KW-0067">ATP-binding</keyword>
<dbReference type="GO" id="GO:0016740">
    <property type="term" value="F:transferase activity"/>
    <property type="evidence" value="ECO:0007669"/>
    <property type="project" value="UniProtKB-ARBA"/>
</dbReference>
<dbReference type="AlphaFoldDB" id="A0A9D1G5X6"/>